<dbReference type="AlphaFoldDB" id="A0A160NUD5"/>
<dbReference type="Proteomes" id="UP000217676">
    <property type="component" value="Chromosome"/>
</dbReference>
<feature type="region of interest" description="Disordered" evidence="1">
    <location>
        <begin position="1"/>
        <end position="42"/>
    </location>
</feature>
<dbReference type="EMBL" id="AP017424">
    <property type="protein sequence ID" value="BAU81143.1"/>
    <property type="molecule type" value="Genomic_DNA"/>
</dbReference>
<evidence type="ECO:0000313" key="3">
    <source>
        <dbReference type="Proteomes" id="UP000217676"/>
    </source>
</evidence>
<accession>A0A160NUD5</accession>
<keyword evidence="3" id="KW-1185">Reference proteome</keyword>
<evidence type="ECO:0000313" key="2">
    <source>
        <dbReference type="EMBL" id="BAU81143.1"/>
    </source>
</evidence>
<reference evidence="2 3" key="1">
    <citation type="journal article" date="2016" name="Genome Announc.">
        <title>Complete Genome Sequence of Thiostrepton-Producing Streptomyces laurentii ATCC 31255.</title>
        <authorList>
            <person name="Doi K."/>
            <person name="Fujino Y."/>
            <person name="Nagayoshi Y."/>
            <person name="Ohshima T."/>
            <person name="Ogata S."/>
        </authorList>
    </citation>
    <scope>NUCLEOTIDE SEQUENCE [LARGE SCALE GENOMIC DNA]</scope>
    <source>
        <strain evidence="2 3">ATCC 31255</strain>
    </source>
</reference>
<evidence type="ECO:0000256" key="1">
    <source>
        <dbReference type="SAM" id="MobiDB-lite"/>
    </source>
</evidence>
<gene>
    <name evidence="2" type="ORF">SLA_0188</name>
</gene>
<name>A0A160NUD5_STRLU</name>
<sequence length="69" mass="7184">MPPRAPDHAAPARPAGPIPVPAKKHAPTSCQTPGAGGFTDPEKIYRMIGRPFYDGCDRGGTDVRRGSGA</sequence>
<protein>
    <submittedName>
        <fullName evidence="2">GTP-binding protein obg</fullName>
    </submittedName>
</protein>
<dbReference type="KEGG" id="slau:SLA_0188"/>
<proteinExistence type="predicted"/>
<organism evidence="2 3">
    <name type="scientific">Streptomyces laurentii</name>
    <dbReference type="NCBI Taxonomy" id="39478"/>
    <lineage>
        <taxon>Bacteria</taxon>
        <taxon>Bacillati</taxon>
        <taxon>Actinomycetota</taxon>
        <taxon>Actinomycetes</taxon>
        <taxon>Kitasatosporales</taxon>
        <taxon>Streptomycetaceae</taxon>
        <taxon>Streptomyces</taxon>
    </lineage>
</organism>